<dbReference type="AlphaFoldDB" id="A0A318I6H9"/>
<protein>
    <submittedName>
        <fullName evidence="1">Uncharacterized protein</fullName>
    </submittedName>
</protein>
<name>A0A318I6H9_9BACT</name>
<reference evidence="1 2" key="1">
    <citation type="submission" date="2018-05" db="EMBL/GenBank/DDBJ databases">
        <title>Genomic Encyclopedia of Type Strains, Phase I: the one thousand microbial genomes (KMG-I) project.</title>
        <authorList>
            <person name="Kyrpides N."/>
        </authorList>
    </citation>
    <scope>NUCLEOTIDE SEQUENCE [LARGE SCALE GENOMIC DNA]</scope>
    <source>
        <strain evidence="1 2">DSM 15611</strain>
    </source>
</reference>
<comment type="caution">
    <text evidence="1">The sequence shown here is derived from an EMBL/GenBank/DDBJ whole genome shotgun (WGS) entry which is preliminary data.</text>
</comment>
<gene>
    <name evidence="1" type="ORF">EJ73_02292</name>
</gene>
<sequence>MNNLLNNPEHTDSKQRLTLARQHLIKAFAPLLSTQHTGKQRWIGTKTDLLEMVHLAYTFSYVRDDQGRPATFLWMVQRACDNFLLSMPRNPSAFVGKAMQRKNTKQAPLLERYCHLLYERGITQPLHTWMAV</sequence>
<dbReference type="EMBL" id="QJJX01000033">
    <property type="protein sequence ID" value="PXX20102.1"/>
    <property type="molecule type" value="Genomic_DNA"/>
</dbReference>
<evidence type="ECO:0000313" key="2">
    <source>
        <dbReference type="Proteomes" id="UP000248314"/>
    </source>
</evidence>
<evidence type="ECO:0000313" key="1">
    <source>
        <dbReference type="EMBL" id="PXX20102.1"/>
    </source>
</evidence>
<dbReference type="OrthoDB" id="1071071at2"/>
<organism evidence="1 2">
    <name type="scientific">Hoylesella shahii DSM 15611 = JCM 12083</name>
    <dbReference type="NCBI Taxonomy" id="1122991"/>
    <lineage>
        <taxon>Bacteria</taxon>
        <taxon>Pseudomonadati</taxon>
        <taxon>Bacteroidota</taxon>
        <taxon>Bacteroidia</taxon>
        <taxon>Bacteroidales</taxon>
        <taxon>Prevotellaceae</taxon>
        <taxon>Hoylesella</taxon>
    </lineage>
</organism>
<proteinExistence type="predicted"/>
<accession>A0A318I6H9</accession>
<dbReference type="RefSeq" id="WP_025817159.1">
    <property type="nucleotide sequence ID" value="NZ_BAIZ01000046.1"/>
</dbReference>
<dbReference type="Proteomes" id="UP000248314">
    <property type="component" value="Unassembled WGS sequence"/>
</dbReference>
<keyword evidence="2" id="KW-1185">Reference proteome</keyword>